<evidence type="ECO:0000313" key="8">
    <source>
        <dbReference type="Proteomes" id="UP000827889"/>
    </source>
</evidence>
<keyword evidence="4" id="KW-0328">Glycosyltransferase</keyword>
<dbReference type="PANTHER" id="PTHR30372:SF4">
    <property type="entry name" value="LIPID-A-DISACCHARIDE SYNTHASE, MITOCHONDRIAL-RELATED"/>
    <property type="match status" value="1"/>
</dbReference>
<evidence type="ECO:0000256" key="4">
    <source>
        <dbReference type="ARBA" id="ARBA00022676"/>
    </source>
</evidence>
<comment type="catalytic activity">
    <reaction evidence="7">
        <text>a lipid X + a UDP-2-N,3-O-bis[(3R)-3-hydroxyacyl]-alpha-D-glucosamine = a lipid A disaccharide + UDP + H(+)</text>
        <dbReference type="Rhea" id="RHEA:67828"/>
        <dbReference type="ChEBI" id="CHEBI:15378"/>
        <dbReference type="ChEBI" id="CHEBI:58223"/>
        <dbReference type="ChEBI" id="CHEBI:137748"/>
        <dbReference type="ChEBI" id="CHEBI:176338"/>
        <dbReference type="ChEBI" id="CHEBI:176343"/>
        <dbReference type="EC" id="2.4.1.182"/>
    </reaction>
</comment>
<keyword evidence="6" id="KW-0443">Lipid metabolism</keyword>
<evidence type="ECO:0000256" key="7">
    <source>
        <dbReference type="ARBA" id="ARBA00048975"/>
    </source>
</evidence>
<keyword evidence="3" id="KW-0441">Lipid A biosynthesis</keyword>
<dbReference type="Pfam" id="PF02684">
    <property type="entry name" value="LpxB"/>
    <property type="match status" value="2"/>
</dbReference>
<dbReference type="RefSeq" id="XP_048137592.1">
    <property type="nucleotide sequence ID" value="XM_048281635.1"/>
</dbReference>
<dbReference type="PANTHER" id="PTHR30372">
    <property type="entry name" value="LIPID-A-DISACCHARIDE SYNTHASE"/>
    <property type="match status" value="1"/>
</dbReference>
<gene>
    <name evidence="9" type="primary">LOC115750866</name>
</gene>
<evidence type="ECO:0000256" key="6">
    <source>
        <dbReference type="ARBA" id="ARBA00023098"/>
    </source>
</evidence>
<evidence type="ECO:0000256" key="5">
    <source>
        <dbReference type="ARBA" id="ARBA00022679"/>
    </source>
</evidence>
<protein>
    <recommendedName>
        <fullName evidence="1">lipid-A-disaccharide synthase</fullName>
        <ecNumber evidence="1">2.4.1.182</ecNumber>
    </recommendedName>
</protein>
<dbReference type="InterPro" id="IPR003835">
    <property type="entry name" value="Glyco_trans_19"/>
</dbReference>
<name>A0ABM3HLV9_9MYRT</name>
<sequence length="419" mass="46226">MVMALRTVWRLYGNRRRPCVLGVWRSHASISGNSVLGMAARDGELRAFVVAGEVSGDTIASRLMTALKTLSPFPVRFAGVGGVMMSKQGLKSLFPMEDISVMGIWELMPHLGKIRVKLKETVDAALLFQPHVVVTVDSKGFSFRLLKLLRARHSQQYADGPIHFHYVAPSFWAWKGGQVEWTVSEFCGPPYIRRCLGVESGGTIISLLPGSRLQEVARMLPIFAETVTMLKSSILELLTVIHVAPNQHVEDYIDGFVRKWPVPVILIPGGEAQPKYEALSASRIALCTSGTVAVEMQLARLPCVVAYRAHLLTELFIRYKAKIPYISLPNILLNTSVIPEALFEQCTPGKLTSLLMELIHDEGLREKQALAAPEVMKLLWPSEKLAKGAQRESSGKCLYGSPSMIAASTILDYVKTTSI</sequence>
<organism evidence="8 9">
    <name type="scientific">Rhodamnia argentea</name>
    <dbReference type="NCBI Taxonomy" id="178133"/>
    <lineage>
        <taxon>Eukaryota</taxon>
        <taxon>Viridiplantae</taxon>
        <taxon>Streptophyta</taxon>
        <taxon>Embryophyta</taxon>
        <taxon>Tracheophyta</taxon>
        <taxon>Spermatophyta</taxon>
        <taxon>Magnoliopsida</taxon>
        <taxon>eudicotyledons</taxon>
        <taxon>Gunneridae</taxon>
        <taxon>Pentapetalae</taxon>
        <taxon>rosids</taxon>
        <taxon>malvids</taxon>
        <taxon>Myrtales</taxon>
        <taxon>Myrtaceae</taxon>
        <taxon>Myrtoideae</taxon>
        <taxon>Myrteae</taxon>
        <taxon>Australasian group</taxon>
        <taxon>Rhodamnia</taxon>
    </lineage>
</organism>
<evidence type="ECO:0000256" key="2">
    <source>
        <dbReference type="ARBA" id="ARBA00022516"/>
    </source>
</evidence>
<dbReference type="Proteomes" id="UP000827889">
    <property type="component" value="Chromosome 7"/>
</dbReference>
<evidence type="ECO:0000256" key="3">
    <source>
        <dbReference type="ARBA" id="ARBA00022556"/>
    </source>
</evidence>
<evidence type="ECO:0000313" key="9">
    <source>
        <dbReference type="RefSeq" id="XP_048137592.1"/>
    </source>
</evidence>
<keyword evidence="5" id="KW-0808">Transferase</keyword>
<dbReference type="SUPFAM" id="SSF53756">
    <property type="entry name" value="UDP-Glycosyltransferase/glycogen phosphorylase"/>
    <property type="match status" value="1"/>
</dbReference>
<reference evidence="9" key="1">
    <citation type="submission" date="2025-08" db="UniProtKB">
        <authorList>
            <consortium name="RefSeq"/>
        </authorList>
    </citation>
    <scope>IDENTIFICATION</scope>
    <source>
        <tissue evidence="9">Leaf</tissue>
    </source>
</reference>
<evidence type="ECO:0000256" key="1">
    <source>
        <dbReference type="ARBA" id="ARBA00012687"/>
    </source>
</evidence>
<keyword evidence="8" id="KW-1185">Reference proteome</keyword>
<dbReference type="EC" id="2.4.1.182" evidence="1"/>
<dbReference type="GeneID" id="115750866"/>
<proteinExistence type="predicted"/>
<accession>A0ABM3HLV9</accession>
<keyword evidence="2" id="KW-0444">Lipid biosynthesis</keyword>